<feature type="binding site" evidence="13">
    <location>
        <position position="170"/>
    </location>
    <ligand>
        <name>thiamine diphosphate</name>
        <dbReference type="ChEBI" id="CHEBI:58937"/>
    </ligand>
</feature>
<feature type="binding site" evidence="13">
    <location>
        <position position="77"/>
    </location>
    <ligand>
        <name>thiamine diphosphate</name>
        <dbReference type="ChEBI" id="CHEBI:58937"/>
    </ligand>
</feature>
<evidence type="ECO:0000256" key="4">
    <source>
        <dbReference type="ARBA" id="ARBA00016662"/>
    </source>
</evidence>
<dbReference type="CDD" id="cd02012">
    <property type="entry name" value="TPP_TK"/>
    <property type="match status" value="1"/>
</dbReference>
<dbReference type="NCBIfam" id="TIGR00232">
    <property type="entry name" value="tktlase_bact"/>
    <property type="match status" value="1"/>
</dbReference>
<dbReference type="InterPro" id="IPR029061">
    <property type="entry name" value="THDP-binding"/>
</dbReference>
<feature type="binding site" evidence="12">
    <location>
        <position position="484"/>
    </location>
    <ligand>
        <name>substrate</name>
    </ligand>
</feature>
<reference evidence="18 19" key="1">
    <citation type="submission" date="2018-01" db="EMBL/GenBank/DDBJ databases">
        <title>Draft genome sequence of Streptomyces sp. 13K301.</title>
        <authorList>
            <person name="Sahin N."/>
            <person name="Saygin H."/>
            <person name="Ay H."/>
        </authorList>
    </citation>
    <scope>NUCLEOTIDE SEQUENCE [LARGE SCALE GENOMIC DNA]</scope>
    <source>
        <strain evidence="18 19">13K301</strain>
    </source>
</reference>
<evidence type="ECO:0000313" key="19">
    <source>
        <dbReference type="Proteomes" id="UP000235943"/>
    </source>
</evidence>
<evidence type="ECO:0000256" key="9">
    <source>
        <dbReference type="ARBA" id="ARBA00049473"/>
    </source>
</evidence>
<feature type="binding site" evidence="14">
    <location>
        <position position="199"/>
    </location>
    <ligand>
        <name>Mg(2+)</name>
        <dbReference type="ChEBI" id="CHEBI:18420"/>
    </ligand>
</feature>
<comment type="cofactor">
    <cofactor evidence="16">
        <name>Mg(2+)</name>
        <dbReference type="ChEBI" id="CHEBI:18420"/>
    </cofactor>
    <cofactor evidence="16">
        <name>Ca(2+)</name>
        <dbReference type="ChEBI" id="CHEBI:29108"/>
    </cofactor>
    <cofactor evidence="16">
        <name>Mn(2+)</name>
        <dbReference type="ChEBI" id="CHEBI:29035"/>
    </cofactor>
    <cofactor evidence="16">
        <name>Co(2+)</name>
        <dbReference type="ChEBI" id="CHEBI:48828"/>
    </cofactor>
    <text evidence="16">Binds 1 Mg(2+) ion per subunit. Can also utilize other divalent metal cations, such as Ca(2+), Mn(2+) and Co(2+).</text>
</comment>
<dbReference type="InterPro" id="IPR005474">
    <property type="entry name" value="Transketolase_N"/>
</dbReference>
<evidence type="ECO:0000313" key="18">
    <source>
        <dbReference type="EMBL" id="PNG21820.1"/>
    </source>
</evidence>
<evidence type="ECO:0000256" key="2">
    <source>
        <dbReference type="ARBA" id="ARBA00011738"/>
    </source>
</evidence>
<feature type="binding site" evidence="13">
    <location>
        <position position="279"/>
    </location>
    <ligand>
        <name>thiamine diphosphate</name>
        <dbReference type="ChEBI" id="CHEBI:58937"/>
    </ligand>
</feature>
<evidence type="ECO:0000256" key="6">
    <source>
        <dbReference type="ARBA" id="ARBA00022723"/>
    </source>
</evidence>
<dbReference type="AlphaFoldDB" id="A0A2N8TS52"/>
<dbReference type="EMBL" id="POUC01000072">
    <property type="protein sequence ID" value="PNG21820.1"/>
    <property type="molecule type" value="Genomic_DNA"/>
</dbReference>
<dbReference type="Gene3D" id="3.40.50.920">
    <property type="match status" value="1"/>
</dbReference>
<evidence type="ECO:0000256" key="16">
    <source>
        <dbReference type="RuleBase" id="RU004996"/>
    </source>
</evidence>
<dbReference type="InterPro" id="IPR005478">
    <property type="entry name" value="Transketolase_bac-like"/>
</dbReference>
<evidence type="ECO:0000256" key="12">
    <source>
        <dbReference type="PIRSR" id="PIRSR605478-2"/>
    </source>
</evidence>
<dbReference type="GO" id="GO:0004802">
    <property type="term" value="F:transketolase activity"/>
    <property type="evidence" value="ECO:0007669"/>
    <property type="project" value="UniProtKB-UniRule"/>
</dbReference>
<evidence type="ECO:0000256" key="15">
    <source>
        <dbReference type="PIRSR" id="PIRSR605478-5"/>
    </source>
</evidence>
<evidence type="ECO:0000256" key="1">
    <source>
        <dbReference type="ARBA" id="ARBA00007131"/>
    </source>
</evidence>
<dbReference type="InterPro" id="IPR009014">
    <property type="entry name" value="Transketo_C/PFOR_II"/>
</dbReference>
<evidence type="ECO:0000256" key="10">
    <source>
        <dbReference type="NCBIfam" id="TIGR00232"/>
    </source>
</evidence>
<comment type="function">
    <text evidence="16">Catalyzes the transfer of a two-carbon ketol group from a ketose donor to an aldose acceptor, via a covalent intermediate with the cofactor thiamine pyrophosphate.</text>
</comment>
<keyword evidence="16" id="KW-0106">Calcium</keyword>
<dbReference type="SMART" id="SM00861">
    <property type="entry name" value="Transket_pyr"/>
    <property type="match status" value="1"/>
</dbReference>
<keyword evidence="19" id="KW-1185">Reference proteome</keyword>
<dbReference type="FunFam" id="3.40.50.920:FF:000003">
    <property type="entry name" value="Transketolase"/>
    <property type="match status" value="1"/>
</dbReference>
<dbReference type="Pfam" id="PF00456">
    <property type="entry name" value="Transketolase_N"/>
    <property type="match status" value="1"/>
</dbReference>
<dbReference type="SUPFAM" id="SSF52922">
    <property type="entry name" value="TK C-terminal domain-like"/>
    <property type="match status" value="1"/>
</dbReference>
<evidence type="ECO:0000259" key="17">
    <source>
        <dbReference type="SMART" id="SM00861"/>
    </source>
</evidence>
<feature type="site" description="Important for catalytic activity" evidence="15">
    <location>
        <position position="279"/>
    </location>
</feature>
<dbReference type="Gene3D" id="3.40.50.970">
    <property type="match status" value="2"/>
</dbReference>
<feature type="binding site" evidence="12">
    <location>
        <position position="492"/>
    </location>
    <ligand>
        <name>substrate</name>
    </ligand>
</feature>
<dbReference type="Pfam" id="PF22613">
    <property type="entry name" value="Transketolase_C_1"/>
    <property type="match status" value="1"/>
</dbReference>
<feature type="domain" description="Transketolase-like pyrimidine-binding" evidence="17">
    <location>
        <begin position="370"/>
        <end position="551"/>
    </location>
</feature>
<evidence type="ECO:0000256" key="5">
    <source>
        <dbReference type="ARBA" id="ARBA00022679"/>
    </source>
</evidence>
<dbReference type="PROSITE" id="PS00801">
    <property type="entry name" value="TRANSKETOLASE_1"/>
    <property type="match status" value="1"/>
</dbReference>
<feature type="binding site" evidence="13">
    <location>
        <begin position="125"/>
        <end position="127"/>
    </location>
    <ligand>
        <name>thiamine diphosphate</name>
        <dbReference type="ChEBI" id="CHEBI:58937"/>
    </ligand>
</feature>
<dbReference type="InterPro" id="IPR033247">
    <property type="entry name" value="Transketolase_fam"/>
</dbReference>
<dbReference type="FunFam" id="3.40.50.970:FF:000003">
    <property type="entry name" value="Transketolase"/>
    <property type="match status" value="1"/>
</dbReference>
<dbReference type="InterPro" id="IPR020826">
    <property type="entry name" value="Transketolase_BS"/>
</dbReference>
<keyword evidence="6 14" id="KW-0479">Metal-binding</keyword>
<dbReference type="Pfam" id="PF02779">
    <property type="entry name" value="Transket_pyr"/>
    <property type="match status" value="1"/>
</dbReference>
<comment type="cofactor">
    <cofactor evidence="14">
        <name>Mg(2+)</name>
        <dbReference type="ChEBI" id="CHEBI:18420"/>
    </cofactor>
    <text evidence="14">Binds 1 Mg(2+) ion per subunit. Can also utilize other divalent metal cations, such as Ca(2+), Mn(2+) and Co(2+).</text>
</comment>
<feature type="binding site" evidence="13">
    <location>
        <position position="460"/>
    </location>
    <ligand>
        <name>thiamine diphosphate</name>
        <dbReference type="ChEBI" id="CHEBI:58937"/>
    </ligand>
</feature>
<comment type="catalytic activity">
    <reaction evidence="9 16">
        <text>D-sedoheptulose 7-phosphate + D-glyceraldehyde 3-phosphate = aldehydo-D-ribose 5-phosphate + D-xylulose 5-phosphate</text>
        <dbReference type="Rhea" id="RHEA:10508"/>
        <dbReference type="ChEBI" id="CHEBI:57483"/>
        <dbReference type="ChEBI" id="CHEBI:57737"/>
        <dbReference type="ChEBI" id="CHEBI:58273"/>
        <dbReference type="ChEBI" id="CHEBI:59776"/>
        <dbReference type="EC" id="2.2.1.1"/>
    </reaction>
</comment>
<dbReference type="GO" id="GO:0005829">
    <property type="term" value="C:cytosol"/>
    <property type="evidence" value="ECO:0007669"/>
    <property type="project" value="TreeGrafter"/>
</dbReference>
<feature type="binding site" evidence="12">
    <location>
        <position position="496"/>
    </location>
    <ligand>
        <name>substrate</name>
    </ligand>
</feature>
<dbReference type="PANTHER" id="PTHR43522:SF2">
    <property type="entry name" value="TRANSKETOLASE 1-RELATED"/>
    <property type="match status" value="1"/>
</dbReference>
<dbReference type="PANTHER" id="PTHR43522">
    <property type="entry name" value="TRANSKETOLASE"/>
    <property type="match status" value="1"/>
</dbReference>
<dbReference type="SUPFAM" id="SSF52518">
    <property type="entry name" value="Thiamin diphosphate-binding fold (THDP-binding)"/>
    <property type="match status" value="2"/>
</dbReference>
<comment type="similarity">
    <text evidence="1 16">Belongs to the transketolase family.</text>
</comment>
<keyword evidence="7 14" id="KW-0460">Magnesium</keyword>
<dbReference type="PROSITE" id="PS00802">
    <property type="entry name" value="TRANSKETOLASE_2"/>
    <property type="match status" value="1"/>
</dbReference>
<evidence type="ECO:0000256" key="8">
    <source>
        <dbReference type="ARBA" id="ARBA00023052"/>
    </source>
</evidence>
<organism evidence="18 19">
    <name type="scientific">Streptomyces cahuitamycinicus</name>
    <dbReference type="NCBI Taxonomy" id="2070367"/>
    <lineage>
        <taxon>Bacteria</taxon>
        <taxon>Bacillati</taxon>
        <taxon>Actinomycetota</taxon>
        <taxon>Actinomycetes</taxon>
        <taxon>Kitasatosporales</taxon>
        <taxon>Streptomycetaceae</taxon>
        <taxon>Streptomyces</taxon>
    </lineage>
</organism>
<dbReference type="InterPro" id="IPR055152">
    <property type="entry name" value="Transketolase-like_C_2"/>
</dbReference>
<dbReference type="CDD" id="cd07033">
    <property type="entry name" value="TPP_PYR_DXS_TK_like"/>
    <property type="match status" value="1"/>
</dbReference>
<keyword evidence="5 16" id="KW-0808">Transferase</keyword>
<name>A0A2N8TS52_9ACTN</name>
<proteinExistence type="inferred from homology"/>
<dbReference type="InterPro" id="IPR005475">
    <property type="entry name" value="Transketolase-like_Pyr-bd"/>
</dbReference>
<dbReference type="GO" id="GO:0006098">
    <property type="term" value="P:pentose-phosphate shunt"/>
    <property type="evidence" value="ECO:0007669"/>
    <property type="project" value="TreeGrafter"/>
</dbReference>
<comment type="subunit">
    <text evidence="2 16">Homodimer.</text>
</comment>
<feature type="site" description="Important for catalytic activity" evidence="15">
    <location>
        <position position="37"/>
    </location>
</feature>
<feature type="binding site" evidence="12">
    <location>
        <position position="279"/>
    </location>
    <ligand>
        <name>substrate</name>
    </ligand>
</feature>
<feature type="binding site" evidence="12">
    <location>
        <position position="37"/>
    </location>
    <ligand>
        <name>substrate</name>
    </ligand>
</feature>
<comment type="cofactor">
    <cofactor evidence="13">
        <name>thiamine diphosphate</name>
        <dbReference type="ChEBI" id="CHEBI:58937"/>
    </cofactor>
    <text evidence="13">Binds 1 thiamine pyrophosphate per subunit. During the reaction, the substrate forms a covalent intermediate with the cofactor.</text>
</comment>
<feature type="active site" description="Proton donor" evidence="11">
    <location>
        <position position="434"/>
    </location>
</feature>
<evidence type="ECO:0000256" key="7">
    <source>
        <dbReference type="ARBA" id="ARBA00022842"/>
    </source>
</evidence>
<dbReference type="FunFam" id="3.40.50.970:FF:000004">
    <property type="entry name" value="Transketolase"/>
    <property type="match status" value="1"/>
</dbReference>
<evidence type="ECO:0000256" key="14">
    <source>
        <dbReference type="PIRSR" id="PIRSR605478-4"/>
    </source>
</evidence>
<feature type="binding site" evidence="12">
    <location>
        <position position="546"/>
    </location>
    <ligand>
        <name>substrate</name>
    </ligand>
</feature>
<dbReference type="OrthoDB" id="8732661at2"/>
<protein>
    <recommendedName>
        <fullName evidence="4 10">Transketolase</fullName>
        <ecNumber evidence="3 10">2.2.1.1</ecNumber>
    </recommendedName>
</protein>
<sequence length="691" mass="74450">MSTQTTDSFEWTELDRRAVDTARLLAVDAVQRVGNGHPGTAMSLAPAAYTIFQKMMRHDPADPEWTGRDRFVLSPGHTSLTLYTQLYLAGYELELDDLQAFRTHGSKTPGHPEYGHTAGVETTTGPLGQGVANAVGMAMAARYERGLFDPDAPEGDSPFDHTIWAIVSDGDLQEGVSAEASSLAGHQKLGNLVFLYDDNHISIEGDTATAFSEDVLKRYEAYGWHVQRIEPREDGDIDVRALHGALRAAQAETARPSIIAMRTIIAWPAPNARDTEASHGSALGEDEVAATKRLLGFDPERSFEVADEVLAHTRRALDRGAEAHAAWDKRIAVWRGDNPDRAATFDRVSKGELPEGWVDALPVFESGGAVATRAASGKVLQALGPVVPELWGGSADLAGSNNTTIDKTSSFLPEGNPLPEADPYGRTIHFGIREFSMAAEMNGIALHGNTRIYGGTFLVFSDYMRNAVRMSALMQLPVTYVWTHDSVGLGEDGPTHQPVEHLAALRAIPGLNVVRPADANETAIVWAEILERHSTAPAPHGLALTRQGVPTYEPDPDAARGGYVRFEAEGGKPQVILIATGSEVHVAAGARELLEGAGVPTRVVSMPSVEWFEEQPRSYRDSVLPPSVRARVAVEAGIGLTWHRFVGDAGRIVSLEHFGASADARTLFAEYGFTPENVVAAARESLSAARG</sequence>
<evidence type="ECO:0000256" key="3">
    <source>
        <dbReference type="ARBA" id="ARBA00013152"/>
    </source>
</evidence>
<feature type="binding site" evidence="14">
    <location>
        <position position="201"/>
    </location>
    <ligand>
        <name>Mg(2+)</name>
        <dbReference type="ChEBI" id="CHEBI:18420"/>
    </ligand>
</feature>
<dbReference type="GO" id="GO:0000287">
    <property type="term" value="F:magnesium ion binding"/>
    <property type="evidence" value="ECO:0007669"/>
    <property type="project" value="UniProtKB-ARBA"/>
</dbReference>
<keyword evidence="8 13" id="KW-0786">Thiamine pyrophosphate</keyword>
<feature type="binding site" evidence="13">
    <location>
        <position position="199"/>
    </location>
    <ligand>
        <name>thiamine diphosphate</name>
        <dbReference type="ChEBI" id="CHEBI:58937"/>
    </ligand>
</feature>
<dbReference type="RefSeq" id="WP_102909171.1">
    <property type="nucleotide sequence ID" value="NZ_POUC01000072.1"/>
</dbReference>
<dbReference type="EC" id="2.2.1.1" evidence="3 10"/>
<dbReference type="Proteomes" id="UP000235943">
    <property type="component" value="Unassembled WGS sequence"/>
</dbReference>
<evidence type="ECO:0000256" key="13">
    <source>
        <dbReference type="PIRSR" id="PIRSR605478-3"/>
    </source>
</evidence>
<comment type="caution">
    <text evidence="18">The sequence shown here is derived from an EMBL/GenBank/DDBJ whole genome shotgun (WGS) entry which is preliminary data.</text>
</comment>
<evidence type="ECO:0000256" key="11">
    <source>
        <dbReference type="PIRSR" id="PIRSR605478-1"/>
    </source>
</evidence>
<feature type="binding site" evidence="12">
    <location>
        <position position="373"/>
    </location>
    <ligand>
        <name>substrate</name>
    </ligand>
</feature>
<accession>A0A2N8TS52</accession>
<feature type="binding site" evidence="12">
    <location>
        <position position="400"/>
    </location>
    <ligand>
        <name>substrate</name>
    </ligand>
</feature>
<feature type="binding site" evidence="14">
    <location>
        <position position="169"/>
    </location>
    <ligand>
        <name>Mg(2+)</name>
        <dbReference type="ChEBI" id="CHEBI:18420"/>
    </ligand>
</feature>
<dbReference type="InterPro" id="IPR049557">
    <property type="entry name" value="Transketolase_CS"/>
</dbReference>
<gene>
    <name evidence="18" type="ORF">C1J00_12810</name>
</gene>